<dbReference type="Proteomes" id="UP000229794">
    <property type="component" value="Unassembled WGS sequence"/>
</dbReference>
<reference evidence="2 3" key="1">
    <citation type="submission" date="2017-09" db="EMBL/GenBank/DDBJ databases">
        <title>Depth-based differentiation of microbial function through sediment-hosted aquifers and enrichment of novel symbionts in the deep terrestrial subsurface.</title>
        <authorList>
            <person name="Probst A.J."/>
            <person name="Ladd B."/>
            <person name="Jarett J.K."/>
            <person name="Geller-Mcgrath D.E."/>
            <person name="Sieber C.M."/>
            <person name="Emerson J.B."/>
            <person name="Anantharaman K."/>
            <person name="Thomas B.C."/>
            <person name="Malmstrom R."/>
            <person name="Stieglmeier M."/>
            <person name="Klingl A."/>
            <person name="Woyke T."/>
            <person name="Ryan C.M."/>
            <person name="Banfield J.F."/>
        </authorList>
    </citation>
    <scope>NUCLEOTIDE SEQUENCE [LARGE SCALE GENOMIC DNA]</scope>
    <source>
        <strain evidence="2">CG22_combo_CG10-13_8_21_14_all_42_17</strain>
    </source>
</reference>
<name>A0A2H0BCU9_9BACT</name>
<gene>
    <name evidence="2" type="ORF">COX06_02830</name>
</gene>
<protein>
    <submittedName>
        <fullName evidence="2">Uncharacterized protein</fullName>
    </submittedName>
</protein>
<evidence type="ECO:0000313" key="3">
    <source>
        <dbReference type="Proteomes" id="UP000229794"/>
    </source>
</evidence>
<proteinExistence type="predicted"/>
<evidence type="ECO:0000256" key="1">
    <source>
        <dbReference type="SAM" id="MobiDB-lite"/>
    </source>
</evidence>
<organism evidence="2 3">
    <name type="scientific">Candidatus Zambryskibacteria bacterium CG22_combo_CG10-13_8_21_14_all_42_17</name>
    <dbReference type="NCBI Taxonomy" id="1975118"/>
    <lineage>
        <taxon>Bacteria</taxon>
        <taxon>Candidatus Zambryskiibacteriota</taxon>
    </lineage>
</organism>
<evidence type="ECO:0000313" key="2">
    <source>
        <dbReference type="EMBL" id="PIP55513.1"/>
    </source>
</evidence>
<comment type="caution">
    <text evidence="2">The sequence shown here is derived from an EMBL/GenBank/DDBJ whole genome shotgun (WGS) entry which is preliminary data.</text>
</comment>
<dbReference type="AlphaFoldDB" id="A0A2H0BCU9"/>
<dbReference type="EMBL" id="PCST01000037">
    <property type="protein sequence ID" value="PIP55513.1"/>
    <property type="molecule type" value="Genomic_DNA"/>
</dbReference>
<feature type="region of interest" description="Disordered" evidence="1">
    <location>
        <begin position="167"/>
        <end position="192"/>
    </location>
</feature>
<accession>A0A2H0BCU9</accession>
<sequence>MNKGIAVSVAILATGFILFNANRTFEAEKKTVADTGETIVIPSFSFPVLEIPTARTGNKALASGAWAVFETYLEFARNHDMEGVRSLSHQISDTCNDSAKQEACFALMDSVYFFGSQLEFSEFTHIEVDERQIIMYTEGPEFKILYFTRTEIGTPKVLGLRLCTEEEDAPDPGCAETNASTTDQDSDGWWDSVESLFQPNTTQ</sequence>